<protein>
    <recommendedName>
        <fullName evidence="3">Cytochrome c domain-containing protein</fullName>
    </recommendedName>
</protein>
<keyword evidence="2" id="KW-1185">Reference proteome</keyword>
<dbReference type="STRING" id="265719.SAMN04488509_11178"/>
<evidence type="ECO:0008006" key="3">
    <source>
        <dbReference type="Google" id="ProtNLM"/>
    </source>
</evidence>
<dbReference type="RefSeq" id="WP_091244394.1">
    <property type="nucleotide sequence ID" value="NZ_FNAG01000011.1"/>
</dbReference>
<dbReference type="Proteomes" id="UP000199603">
    <property type="component" value="Unassembled WGS sequence"/>
</dbReference>
<name>A0A1G6YZH6_9GAMM</name>
<organism evidence="1 2">
    <name type="scientific">Aquimonas voraii</name>
    <dbReference type="NCBI Taxonomy" id="265719"/>
    <lineage>
        <taxon>Bacteria</taxon>
        <taxon>Pseudomonadati</taxon>
        <taxon>Pseudomonadota</taxon>
        <taxon>Gammaproteobacteria</taxon>
        <taxon>Lysobacterales</taxon>
        <taxon>Lysobacteraceae</taxon>
        <taxon>Aquimonas</taxon>
    </lineage>
</organism>
<sequence>MSIHGEPLAHPAVDGAVDAVPRLRAQLAAFMWICAGLAASSAAFAQATGCDDLAALAVTPRVDYHTQIQPIWEIRCSNCHVNFGSAPAAELSLNAEDSWIELVDIPSVQAAGRTRVLPGQVAASYLFEKINCEQPAVGTRMPRGRIAIPLSEQALIRDWIQQGARELTPPLLFADGFEPRPTAAAPAR</sequence>
<dbReference type="EMBL" id="FNAG01000011">
    <property type="protein sequence ID" value="SDD95045.1"/>
    <property type="molecule type" value="Genomic_DNA"/>
</dbReference>
<gene>
    <name evidence="1" type="ORF">SAMN04488509_11178</name>
</gene>
<evidence type="ECO:0000313" key="2">
    <source>
        <dbReference type="Proteomes" id="UP000199603"/>
    </source>
</evidence>
<proteinExistence type="predicted"/>
<evidence type="ECO:0000313" key="1">
    <source>
        <dbReference type="EMBL" id="SDD95045.1"/>
    </source>
</evidence>
<dbReference type="OrthoDB" id="9809746at2"/>
<reference evidence="1 2" key="1">
    <citation type="submission" date="2016-10" db="EMBL/GenBank/DDBJ databases">
        <authorList>
            <person name="de Groot N.N."/>
        </authorList>
    </citation>
    <scope>NUCLEOTIDE SEQUENCE [LARGE SCALE GENOMIC DNA]</scope>
    <source>
        <strain evidence="1 2">DSM 16957</strain>
    </source>
</reference>
<dbReference type="AlphaFoldDB" id="A0A1G6YZH6"/>
<accession>A0A1G6YZH6</accession>